<reference evidence="1 2" key="1">
    <citation type="journal article" date="2012" name="Genet. Mol. Biol.">
        <title>Analysis of 16S rRNA and mxaF genes revealing insights into Methylobacterium niche-specific plant association.</title>
        <authorList>
            <person name="Dourado M.N."/>
            <person name="Andreote F.D."/>
            <person name="Dini-Andreote F."/>
            <person name="Conti R."/>
            <person name="Araujo J.M."/>
            <person name="Araujo W.L."/>
        </authorList>
    </citation>
    <scope>NUCLEOTIDE SEQUENCE [LARGE SCALE GENOMIC DNA]</scope>
    <source>
        <strain evidence="1 2">TC3-10</strain>
    </source>
</reference>
<keyword evidence="2" id="KW-1185">Reference proteome</keyword>
<organism evidence="1 2">
    <name type="scientific">Methylobacterium oryzae</name>
    <dbReference type="NCBI Taxonomy" id="334852"/>
    <lineage>
        <taxon>Bacteria</taxon>
        <taxon>Pseudomonadati</taxon>
        <taxon>Pseudomonadota</taxon>
        <taxon>Alphaproteobacteria</taxon>
        <taxon>Hyphomicrobiales</taxon>
        <taxon>Methylobacteriaceae</taxon>
        <taxon>Methylobacterium</taxon>
    </lineage>
</organism>
<proteinExistence type="predicted"/>
<sequence>MAYRISFQNDGREVYLKAWPIDLVAAIAYAKAQLPIQRIRHGARSVCVTCDRTGELVFSLVGRPDAAST</sequence>
<protein>
    <submittedName>
        <fullName evidence="1">Uncharacterized protein</fullName>
    </submittedName>
</protein>
<name>A0ABU7TUG5_9HYPH</name>
<evidence type="ECO:0000313" key="2">
    <source>
        <dbReference type="Proteomes" id="UP001355206"/>
    </source>
</evidence>
<dbReference type="EMBL" id="MLCA01000014">
    <property type="protein sequence ID" value="MEE7493320.1"/>
    <property type="molecule type" value="Genomic_DNA"/>
</dbReference>
<evidence type="ECO:0000313" key="1">
    <source>
        <dbReference type="EMBL" id="MEE7493320.1"/>
    </source>
</evidence>
<comment type="caution">
    <text evidence="1">The sequence shown here is derived from an EMBL/GenBank/DDBJ whole genome shotgun (WGS) entry which is preliminary data.</text>
</comment>
<accession>A0ABU7TUG5</accession>
<gene>
    <name evidence="1" type="ORF">MOTC310_23825</name>
</gene>
<dbReference type="Proteomes" id="UP001355206">
    <property type="component" value="Unassembled WGS sequence"/>
</dbReference>